<dbReference type="RefSeq" id="WP_262435074.1">
    <property type="nucleotide sequence ID" value="NZ_JACRTF010000001.1"/>
</dbReference>
<dbReference type="Proteomes" id="UP000651085">
    <property type="component" value="Unassembled WGS sequence"/>
</dbReference>
<keyword evidence="3" id="KW-1185">Reference proteome</keyword>
<feature type="signal peptide" evidence="1">
    <location>
        <begin position="1"/>
        <end position="23"/>
    </location>
</feature>
<sequence>MKRLSLLFGKLCLIALMALPVFTSCSDDEDNGKEPTIIHKYENGFYVINEGKMGSKGSICYYKNKQWFNNIYRTNNSGKTLGNTSTTATIYNNKMYVVSKESPYLTEINLEDFSHVAAIEGEELLGTNGQSNDFCIINDNTAILTSTNGAFKVNLNPLALGETIEGTGRTKDVYKSGNHVLIISDDKILSYNAIDLSFEKELTDAVTGFTQSKDGNIWAANMDKLIKIDPNTLTVSEIALPEGFSVNYNSMAYTPTCLCSSISENAIYFVKKDGWNSKEAYKYDIASGDLTKIVTAPDNYSFYGAGLSVDPKKGNVYATFTEDGWGDHYMNNQILVVNGKQETPIQTIDYSGEFWFPSKIIF</sequence>
<name>A0A926IRQ8_9BACT</name>
<protein>
    <submittedName>
        <fullName evidence="2">DUF5074 domain-containing protein</fullName>
    </submittedName>
</protein>
<dbReference type="EMBL" id="JACRTF010000001">
    <property type="protein sequence ID" value="MBC8593968.1"/>
    <property type="molecule type" value="Genomic_DNA"/>
</dbReference>
<feature type="chain" id="PRO_5039390680" evidence="1">
    <location>
        <begin position="24"/>
        <end position="362"/>
    </location>
</feature>
<dbReference type="InterPro" id="IPR015943">
    <property type="entry name" value="WD40/YVTN_repeat-like_dom_sf"/>
</dbReference>
<organism evidence="2 3">
    <name type="scientific">Jilunia laotingensis</name>
    <dbReference type="NCBI Taxonomy" id="2763675"/>
    <lineage>
        <taxon>Bacteria</taxon>
        <taxon>Pseudomonadati</taxon>
        <taxon>Bacteroidota</taxon>
        <taxon>Bacteroidia</taxon>
        <taxon>Bacteroidales</taxon>
        <taxon>Bacteroidaceae</taxon>
        <taxon>Jilunia</taxon>
    </lineage>
</organism>
<dbReference type="SUPFAM" id="SSF69322">
    <property type="entry name" value="Tricorn protease domain 2"/>
    <property type="match status" value="1"/>
</dbReference>
<evidence type="ECO:0000313" key="2">
    <source>
        <dbReference type="EMBL" id="MBC8593968.1"/>
    </source>
</evidence>
<accession>A0A926IRQ8</accession>
<dbReference type="Gene3D" id="2.130.10.10">
    <property type="entry name" value="YVTN repeat-like/Quinoprotein amine dehydrogenase"/>
    <property type="match status" value="1"/>
</dbReference>
<dbReference type="AlphaFoldDB" id="A0A926IRQ8"/>
<dbReference type="PROSITE" id="PS51257">
    <property type="entry name" value="PROKAR_LIPOPROTEIN"/>
    <property type="match status" value="1"/>
</dbReference>
<evidence type="ECO:0000256" key="1">
    <source>
        <dbReference type="SAM" id="SignalP"/>
    </source>
</evidence>
<reference evidence="2" key="1">
    <citation type="submission" date="2020-08" db="EMBL/GenBank/DDBJ databases">
        <title>Genome public.</title>
        <authorList>
            <person name="Liu C."/>
            <person name="Sun Q."/>
        </authorList>
    </citation>
    <scope>NUCLEOTIDE SEQUENCE</scope>
    <source>
        <strain evidence="2">N12</strain>
    </source>
</reference>
<proteinExistence type="predicted"/>
<keyword evidence="1" id="KW-0732">Signal</keyword>
<evidence type="ECO:0000313" key="3">
    <source>
        <dbReference type="Proteomes" id="UP000651085"/>
    </source>
</evidence>
<comment type="caution">
    <text evidence="2">The sequence shown here is derived from an EMBL/GenBank/DDBJ whole genome shotgun (WGS) entry which is preliminary data.</text>
</comment>
<dbReference type="InterPro" id="IPR031815">
    <property type="entry name" value="DUF5074"/>
</dbReference>
<gene>
    <name evidence="2" type="ORF">H8744_12065</name>
</gene>
<dbReference type="Pfam" id="PF16819">
    <property type="entry name" value="DUF5074"/>
    <property type="match status" value="1"/>
</dbReference>